<organism evidence="1 2">
    <name type="scientific">Vigna angularis var. angularis</name>
    <dbReference type="NCBI Taxonomy" id="157739"/>
    <lineage>
        <taxon>Eukaryota</taxon>
        <taxon>Viridiplantae</taxon>
        <taxon>Streptophyta</taxon>
        <taxon>Embryophyta</taxon>
        <taxon>Tracheophyta</taxon>
        <taxon>Spermatophyta</taxon>
        <taxon>Magnoliopsida</taxon>
        <taxon>eudicotyledons</taxon>
        <taxon>Gunneridae</taxon>
        <taxon>Pentapetalae</taxon>
        <taxon>rosids</taxon>
        <taxon>fabids</taxon>
        <taxon>Fabales</taxon>
        <taxon>Fabaceae</taxon>
        <taxon>Papilionoideae</taxon>
        <taxon>50 kb inversion clade</taxon>
        <taxon>NPAAA clade</taxon>
        <taxon>indigoferoid/millettioid clade</taxon>
        <taxon>Phaseoleae</taxon>
        <taxon>Vigna</taxon>
    </lineage>
</organism>
<keyword evidence="2" id="KW-1185">Reference proteome</keyword>
<name>A0A0S3ST62_PHAAN</name>
<proteinExistence type="predicted"/>
<dbReference type="AlphaFoldDB" id="A0A0S3ST62"/>
<accession>A0A0S3ST62</accession>
<dbReference type="Proteomes" id="UP000291084">
    <property type="component" value="Chromosome 8"/>
</dbReference>
<reference evidence="1 2" key="1">
    <citation type="journal article" date="2015" name="Sci. Rep.">
        <title>The power of single molecule real-time sequencing technology in the de novo assembly of a eukaryotic genome.</title>
        <authorList>
            <person name="Sakai H."/>
            <person name="Naito K."/>
            <person name="Ogiso-Tanaka E."/>
            <person name="Takahashi Y."/>
            <person name="Iseki K."/>
            <person name="Muto C."/>
            <person name="Satou K."/>
            <person name="Teruya K."/>
            <person name="Shiroma A."/>
            <person name="Shimoji M."/>
            <person name="Hirano T."/>
            <person name="Itoh T."/>
            <person name="Kaga A."/>
            <person name="Tomooka N."/>
        </authorList>
    </citation>
    <scope>NUCLEOTIDE SEQUENCE [LARGE SCALE GENOMIC DNA]</scope>
    <source>
        <strain evidence="2">cv. Shumari</strain>
    </source>
</reference>
<evidence type="ECO:0000313" key="2">
    <source>
        <dbReference type="Proteomes" id="UP000291084"/>
    </source>
</evidence>
<protein>
    <submittedName>
        <fullName evidence="1">Uncharacterized protein</fullName>
    </submittedName>
</protein>
<dbReference type="EMBL" id="AP015041">
    <property type="protein sequence ID" value="BAT95953.1"/>
    <property type="molecule type" value="Genomic_DNA"/>
</dbReference>
<evidence type="ECO:0000313" key="1">
    <source>
        <dbReference type="EMBL" id="BAT95953.1"/>
    </source>
</evidence>
<sequence>MKRRRRSMVSNRSWWNWRRLLLRYTSRSLGLQVKCAQNHTWETLEWKNHSLRIQNLMHSLILVLLDLMDT</sequence>
<gene>
    <name evidence="1" type="primary">Vigan.08G280200</name>
    <name evidence="1" type="ORF">VIGAN_08280200</name>
</gene>